<name>A0A4U1HX33_9BURK</name>
<reference evidence="5 6" key="1">
    <citation type="submission" date="2019-04" db="EMBL/GenBank/DDBJ databases">
        <title>Trinickia sp. 7GSK02, isolated from subtropical forest soil.</title>
        <authorList>
            <person name="Gao Z.-H."/>
            <person name="Qiu L.-H."/>
        </authorList>
    </citation>
    <scope>NUCLEOTIDE SEQUENCE [LARGE SCALE GENOMIC DNA]</scope>
    <source>
        <strain evidence="5 6">7GSK02</strain>
    </source>
</reference>
<dbReference type="InterPro" id="IPR013747">
    <property type="entry name" value="ACP_syn_III_C"/>
</dbReference>
<keyword evidence="2" id="KW-0012">Acyltransferase</keyword>
<evidence type="ECO:0000259" key="3">
    <source>
        <dbReference type="Pfam" id="PF08541"/>
    </source>
</evidence>
<evidence type="ECO:0000313" key="6">
    <source>
        <dbReference type="Proteomes" id="UP000305539"/>
    </source>
</evidence>
<organism evidence="5 6">
    <name type="scientific">Trinickia terrae</name>
    <dbReference type="NCBI Taxonomy" id="2571161"/>
    <lineage>
        <taxon>Bacteria</taxon>
        <taxon>Pseudomonadati</taxon>
        <taxon>Pseudomonadota</taxon>
        <taxon>Betaproteobacteria</taxon>
        <taxon>Burkholderiales</taxon>
        <taxon>Burkholderiaceae</taxon>
        <taxon>Trinickia</taxon>
    </lineage>
</organism>
<keyword evidence="6" id="KW-1185">Reference proteome</keyword>
<accession>A0A4U1HX33</accession>
<dbReference type="Pfam" id="PF08545">
    <property type="entry name" value="ACP_syn_III"/>
    <property type="match status" value="1"/>
</dbReference>
<evidence type="ECO:0000259" key="4">
    <source>
        <dbReference type="Pfam" id="PF08545"/>
    </source>
</evidence>
<dbReference type="GO" id="GO:0044550">
    <property type="term" value="P:secondary metabolite biosynthetic process"/>
    <property type="evidence" value="ECO:0007669"/>
    <property type="project" value="TreeGrafter"/>
</dbReference>
<feature type="domain" description="Beta-ketoacyl-[acyl-carrier-protein] synthase III N-terminal" evidence="4">
    <location>
        <begin position="113"/>
        <end position="184"/>
    </location>
</feature>
<feature type="domain" description="Beta-ketoacyl-[acyl-carrier-protein] synthase III C-terminal" evidence="3">
    <location>
        <begin position="218"/>
        <end position="296"/>
    </location>
</feature>
<dbReference type="EMBL" id="SWJE01000011">
    <property type="protein sequence ID" value="TKC86275.1"/>
    <property type="molecule type" value="Genomic_DNA"/>
</dbReference>
<dbReference type="RefSeq" id="WP_136896958.1">
    <property type="nucleotide sequence ID" value="NZ_SWJE01000011.1"/>
</dbReference>
<evidence type="ECO:0000256" key="2">
    <source>
        <dbReference type="ARBA" id="ARBA00023315"/>
    </source>
</evidence>
<gene>
    <name evidence="5" type="ORF">FAZ69_20690</name>
</gene>
<dbReference type="PANTHER" id="PTHR34069:SF2">
    <property type="entry name" value="BETA-KETOACYL-[ACYL-CARRIER-PROTEIN] SYNTHASE III"/>
    <property type="match status" value="1"/>
</dbReference>
<evidence type="ECO:0000313" key="5">
    <source>
        <dbReference type="EMBL" id="TKC86275.1"/>
    </source>
</evidence>
<dbReference type="Pfam" id="PF08541">
    <property type="entry name" value="ACP_syn_III_C"/>
    <property type="match status" value="1"/>
</dbReference>
<protein>
    <recommendedName>
        <fullName evidence="7">3-oxoacyl-ACP synthase</fullName>
    </recommendedName>
</protein>
<comment type="caution">
    <text evidence="5">The sequence shown here is derived from an EMBL/GenBank/DDBJ whole genome shotgun (WGS) entry which is preliminary data.</text>
</comment>
<evidence type="ECO:0000256" key="1">
    <source>
        <dbReference type="ARBA" id="ARBA00022679"/>
    </source>
</evidence>
<dbReference type="InterPro" id="IPR013751">
    <property type="entry name" value="ACP_syn_III_N"/>
</dbReference>
<evidence type="ECO:0008006" key="7">
    <source>
        <dbReference type="Google" id="ProtNLM"/>
    </source>
</evidence>
<dbReference type="GO" id="GO:0006633">
    <property type="term" value="P:fatty acid biosynthetic process"/>
    <property type="evidence" value="ECO:0007669"/>
    <property type="project" value="InterPro"/>
</dbReference>
<dbReference type="Gene3D" id="3.40.47.10">
    <property type="match status" value="2"/>
</dbReference>
<dbReference type="GO" id="GO:0004315">
    <property type="term" value="F:3-oxoacyl-[acyl-carrier-protein] synthase activity"/>
    <property type="evidence" value="ECO:0007669"/>
    <property type="project" value="InterPro"/>
</dbReference>
<dbReference type="InterPro" id="IPR016039">
    <property type="entry name" value="Thiolase-like"/>
</dbReference>
<dbReference type="OrthoDB" id="9072447at2"/>
<proteinExistence type="predicted"/>
<keyword evidence="1" id="KW-0808">Transferase</keyword>
<dbReference type="PANTHER" id="PTHR34069">
    <property type="entry name" value="3-OXOACYL-[ACYL-CARRIER-PROTEIN] SYNTHASE 3"/>
    <property type="match status" value="1"/>
</dbReference>
<sequence>MKEPVFISAPSYVTGAFVELDRLALDDAERSSLLEVGVAGARTLVDIPLMTLAAQAMRKAMAATMIRADDVDAVVLCTSSFWWHRQLSSGSISRALLDLGMQRAQVVMASVMGCHNAITGLRLARSLIRSEPLRNVMLVTVDVAAPDASRLADGPSVLGDGAAACLVSTQFHGSGYQLMDLVLHDGHRIARLGDCPEDRQLKLVEWLSAVKGVCAELLKRNTLHADQIDRLICNNYNPRMSRWIASQAGVDPQRACTFDRTRGHIWSSDILISLAETAGQQDFEGVDRLLCVGSGPHNFGAALLERRAN</sequence>
<dbReference type="Proteomes" id="UP000305539">
    <property type="component" value="Unassembled WGS sequence"/>
</dbReference>
<dbReference type="SUPFAM" id="SSF53901">
    <property type="entry name" value="Thiolase-like"/>
    <property type="match status" value="1"/>
</dbReference>
<dbReference type="AlphaFoldDB" id="A0A4U1HX33"/>